<dbReference type="PROSITE" id="PS50005">
    <property type="entry name" value="TPR"/>
    <property type="match status" value="1"/>
</dbReference>
<dbReference type="EMBL" id="CP055153">
    <property type="protein sequence ID" value="QMU28114.1"/>
    <property type="molecule type" value="Genomic_DNA"/>
</dbReference>
<keyword evidence="7" id="KW-1185">Reference proteome</keyword>
<evidence type="ECO:0000256" key="2">
    <source>
        <dbReference type="ARBA" id="ARBA00022803"/>
    </source>
</evidence>
<keyword evidence="4" id="KW-0472">Membrane</keyword>
<evidence type="ECO:0000313" key="7">
    <source>
        <dbReference type="Proteomes" id="UP000514509"/>
    </source>
</evidence>
<feature type="repeat" description="TPR" evidence="3">
    <location>
        <begin position="41"/>
        <end position="74"/>
    </location>
</feature>
<keyword evidence="4" id="KW-0812">Transmembrane</keyword>
<keyword evidence="2 3" id="KW-0802">TPR repeat</keyword>
<protein>
    <submittedName>
        <fullName evidence="6">Tetratricopeptide repeat protein</fullName>
    </submittedName>
</protein>
<gene>
    <name evidence="6" type="ORF">HUW48_08670</name>
</gene>
<dbReference type="InterPro" id="IPR051685">
    <property type="entry name" value="Ycf3/AcsC/BcsC/TPR_MFPF"/>
</dbReference>
<feature type="transmembrane region" description="Helical" evidence="4">
    <location>
        <begin position="239"/>
        <end position="263"/>
    </location>
</feature>
<feature type="domain" description="YdbS-like PH" evidence="5">
    <location>
        <begin position="264"/>
        <end position="321"/>
    </location>
</feature>
<dbReference type="Proteomes" id="UP000514509">
    <property type="component" value="Chromosome"/>
</dbReference>
<dbReference type="InterPro" id="IPR005182">
    <property type="entry name" value="YdbS-like_PH"/>
</dbReference>
<dbReference type="InterPro" id="IPR019734">
    <property type="entry name" value="TPR_rpt"/>
</dbReference>
<dbReference type="AlphaFoldDB" id="A0A7L7L5T3"/>
<reference evidence="6 7" key="1">
    <citation type="submission" date="2020-06" db="EMBL/GenBank/DDBJ databases">
        <authorList>
            <person name="Hwang Y.J."/>
        </authorList>
    </citation>
    <scope>NUCLEOTIDE SEQUENCE [LARGE SCALE GENOMIC DNA]</scope>
    <source>
        <strain evidence="6 7">KUDC8001</strain>
    </source>
</reference>
<feature type="transmembrane region" description="Helical" evidence="4">
    <location>
        <begin position="160"/>
        <end position="179"/>
    </location>
</feature>
<keyword evidence="4" id="KW-1133">Transmembrane helix</keyword>
<dbReference type="InterPro" id="IPR011990">
    <property type="entry name" value="TPR-like_helical_dom_sf"/>
</dbReference>
<dbReference type="RefSeq" id="WP_182415302.1">
    <property type="nucleotide sequence ID" value="NZ_CP055153.1"/>
</dbReference>
<evidence type="ECO:0000313" key="6">
    <source>
        <dbReference type="EMBL" id="QMU28114.1"/>
    </source>
</evidence>
<evidence type="ECO:0000256" key="1">
    <source>
        <dbReference type="ARBA" id="ARBA00022737"/>
    </source>
</evidence>
<dbReference type="Pfam" id="PF13432">
    <property type="entry name" value="TPR_16"/>
    <property type="match status" value="1"/>
</dbReference>
<dbReference type="Gene3D" id="1.25.40.10">
    <property type="entry name" value="Tetratricopeptide repeat domain"/>
    <property type="match status" value="1"/>
</dbReference>
<dbReference type="SUPFAM" id="SSF48452">
    <property type="entry name" value="TPR-like"/>
    <property type="match status" value="1"/>
</dbReference>
<keyword evidence="1" id="KW-0677">Repeat</keyword>
<dbReference type="KEGG" id="add:HUW48_08670"/>
<reference evidence="6 7" key="2">
    <citation type="submission" date="2020-08" db="EMBL/GenBank/DDBJ databases">
        <title>Adhaeribacter dokdonensis sp. nov., isolated from the rhizosphere of Elymus tsukushiensis, a plant native to the Dokdo Islands, Republic of Korea.</title>
        <authorList>
            <person name="Ghim S.Y."/>
        </authorList>
    </citation>
    <scope>NUCLEOTIDE SEQUENCE [LARGE SCALE GENOMIC DNA]</scope>
    <source>
        <strain evidence="6 7">KUDC8001</strain>
    </source>
</reference>
<dbReference type="PANTHER" id="PTHR44943">
    <property type="entry name" value="CELLULOSE SYNTHASE OPERON PROTEIN C"/>
    <property type="match status" value="1"/>
</dbReference>
<evidence type="ECO:0000256" key="4">
    <source>
        <dbReference type="SAM" id="Phobius"/>
    </source>
</evidence>
<accession>A0A7L7L5T3</accession>
<evidence type="ECO:0000259" key="5">
    <source>
        <dbReference type="Pfam" id="PF03703"/>
    </source>
</evidence>
<dbReference type="PANTHER" id="PTHR44943:SF8">
    <property type="entry name" value="TPR REPEAT-CONTAINING PROTEIN MJ0263"/>
    <property type="match status" value="1"/>
</dbReference>
<sequence length="356" mass="40221">MSSKSNLSGQLKLVEAMIDSRRYPEAIQALDQYLGQHPKDPEVLHLYGIALSRSGDNTRAETIFRRMIEVAPGDDRGNYNLALTLIRLGRTEEARKWLKAALDANPSLDRARRRLEDLNVTASKVGQPSGITSQPMEAEFEERLGPGDLLRSGTRRLSSFAGHFVFAALLIVLGLALFLTEQPGRLDWLAGSLTFPSPQFFERQINVVQGQGLPVGVLREELENAQKQQALTSAKFDQLLIFLAFFAPIAGVLLIIYAILAASRTRYDVYERRINLVKGVLSRSRQSAWLFEIKGIELRQPIFLNLTRNAMLRIRLEDSSVMNIIGFGTVGEQERLWEELRNAALVERRVMKRWFV</sequence>
<organism evidence="6 7">
    <name type="scientific">Adhaeribacter radiodurans</name>
    <dbReference type="NCBI Taxonomy" id="2745197"/>
    <lineage>
        <taxon>Bacteria</taxon>
        <taxon>Pseudomonadati</taxon>
        <taxon>Bacteroidota</taxon>
        <taxon>Cytophagia</taxon>
        <taxon>Cytophagales</taxon>
        <taxon>Hymenobacteraceae</taxon>
        <taxon>Adhaeribacter</taxon>
    </lineage>
</organism>
<proteinExistence type="predicted"/>
<evidence type="ECO:0000256" key="3">
    <source>
        <dbReference type="PROSITE-ProRule" id="PRU00339"/>
    </source>
</evidence>
<dbReference type="Pfam" id="PF03703">
    <property type="entry name" value="bPH_2"/>
    <property type="match status" value="1"/>
</dbReference>
<name>A0A7L7L5T3_9BACT</name>